<dbReference type="AlphaFoldDB" id="A0A2S2D0B6"/>
<proteinExistence type="predicted"/>
<protein>
    <submittedName>
        <fullName evidence="1">Uncharacterized protein</fullName>
    </submittedName>
</protein>
<organism evidence="1 2">
    <name type="scientific">Azospirillum thermophilum</name>
    <dbReference type="NCBI Taxonomy" id="2202148"/>
    <lineage>
        <taxon>Bacteria</taxon>
        <taxon>Pseudomonadati</taxon>
        <taxon>Pseudomonadota</taxon>
        <taxon>Alphaproteobacteria</taxon>
        <taxon>Rhodospirillales</taxon>
        <taxon>Azospirillaceae</taxon>
        <taxon>Azospirillum</taxon>
    </lineage>
</organism>
<accession>A0A2S2D0B6</accession>
<sequence length="383" mass="42980">MRIKSELKAMVREFWSLSNRTRRLDDTVLQLEETIQRIDRTVGSLPDGAGLTAQMEQALAPRLNEIAAQSAQAAGYGAMLHHHVLDAMERSLLLSGRMASRSLPRFQRIRNLAEVEFKVFSQWGEDGIIDWLAAHVPVPNTRFVEFGVENFREANCRFLLMNRNWRGLVMDGSEDHMRALRSERLYWMHDLTAVPAFITAENINDLLDGNGFGGPLGILSVDIDGNDYWVWKAVTAVDPAIVICEYNPILGDTRPVVVPYDPSFTRFAAHHSGLYFGASIAALRHLAEQRGYEFLGTNSNGINAFFVRHDLAHSVLPYLEEIKAFPSRHRDSRDAEGCLSYTAGVDRFALIGDMPVVDVATGETLTLRKIGKPYSDAWLAEMT</sequence>
<evidence type="ECO:0000313" key="2">
    <source>
        <dbReference type="Proteomes" id="UP000245629"/>
    </source>
</evidence>
<geneLocation type="plasmid" evidence="1 2">
    <name>unnamed4</name>
</geneLocation>
<dbReference type="EMBL" id="CP029359">
    <property type="protein sequence ID" value="AWK90192.1"/>
    <property type="molecule type" value="Genomic_DNA"/>
</dbReference>
<reference evidence="2" key="1">
    <citation type="submission" date="2018-05" db="EMBL/GenBank/DDBJ databases">
        <title>Azospirillum thermophila sp. nov., a novel isolated from hot spring.</title>
        <authorList>
            <person name="Zhao Z."/>
        </authorList>
    </citation>
    <scope>NUCLEOTIDE SEQUENCE [LARGE SCALE GENOMIC DNA]</scope>
    <source>
        <strain evidence="2">CFH 70021</strain>
        <plasmid evidence="2">unnamed4</plasmid>
    </source>
</reference>
<keyword evidence="2" id="KW-1185">Reference proteome</keyword>
<name>A0A2S2D0B6_9PROT</name>
<keyword evidence="1" id="KW-0614">Plasmid</keyword>
<gene>
    <name evidence="1" type="ORF">DEW08_29710</name>
</gene>
<evidence type="ECO:0000313" key="1">
    <source>
        <dbReference type="EMBL" id="AWK90192.1"/>
    </source>
</evidence>
<dbReference type="KEGG" id="azz:DEW08_29710"/>
<dbReference type="Proteomes" id="UP000245629">
    <property type="component" value="Plasmid unnamed4"/>
</dbReference>